<keyword evidence="12 20" id="KW-0408">Iron</keyword>
<dbReference type="InterPro" id="IPR036396">
    <property type="entry name" value="Cyt_P450_sf"/>
</dbReference>
<evidence type="ECO:0000256" key="2">
    <source>
        <dbReference type="ARBA" id="ARBA00005108"/>
    </source>
</evidence>
<evidence type="ECO:0000256" key="13">
    <source>
        <dbReference type="ARBA" id="ARBA00023033"/>
    </source>
</evidence>
<evidence type="ECO:0000256" key="6">
    <source>
        <dbReference type="ARBA" id="ARBA00022548"/>
    </source>
</evidence>
<dbReference type="PANTHER" id="PTHR24279">
    <property type="entry name" value="CYTOCHROME P450"/>
    <property type="match status" value="1"/>
</dbReference>
<keyword evidence="19 20" id="KW-0755">Steroidogenesis</keyword>
<dbReference type="GO" id="GO:0005506">
    <property type="term" value="F:iron ion binding"/>
    <property type="evidence" value="ECO:0007669"/>
    <property type="project" value="InterPro"/>
</dbReference>
<comment type="subcellular location">
    <subcellularLocation>
        <location evidence="20">Mitochondrion inner membrane</location>
        <topology evidence="20">Peripheral membrane protein</topology>
    </subcellularLocation>
    <text evidence="20">Localizes to the matrix side of the mitochondrion inner membrane.</text>
</comment>
<evidence type="ECO:0000256" key="7">
    <source>
        <dbReference type="ARBA" id="ARBA00022617"/>
    </source>
</evidence>
<dbReference type="EMBL" id="JANPWB010000006">
    <property type="protein sequence ID" value="KAJ1181361.1"/>
    <property type="molecule type" value="Genomic_DNA"/>
</dbReference>
<comment type="cofactor">
    <cofactor evidence="1 20">
        <name>heme</name>
        <dbReference type="ChEBI" id="CHEBI:30413"/>
    </cofactor>
</comment>
<reference evidence="21" key="1">
    <citation type="journal article" date="2022" name="bioRxiv">
        <title>Sequencing and chromosome-scale assembly of the giantPleurodeles waltlgenome.</title>
        <authorList>
            <person name="Brown T."/>
            <person name="Elewa A."/>
            <person name="Iarovenko S."/>
            <person name="Subramanian E."/>
            <person name="Araus A.J."/>
            <person name="Petzold A."/>
            <person name="Susuki M."/>
            <person name="Suzuki K.-i.T."/>
            <person name="Hayashi T."/>
            <person name="Toyoda A."/>
            <person name="Oliveira C."/>
            <person name="Osipova E."/>
            <person name="Leigh N.D."/>
            <person name="Simon A."/>
            <person name="Yun M.H."/>
        </authorList>
    </citation>
    <scope>NUCLEOTIDE SEQUENCE</scope>
    <source>
        <strain evidence="21">20211129_DDA</strain>
        <tissue evidence="21">Liver</tissue>
    </source>
</reference>
<dbReference type="GO" id="GO:0006704">
    <property type="term" value="P:glucocorticoid biosynthetic process"/>
    <property type="evidence" value="ECO:0007669"/>
    <property type="project" value="TreeGrafter"/>
</dbReference>
<comment type="pathway">
    <text evidence="2 20">Lipid metabolism; C21-steroid hormone metabolism.</text>
</comment>
<name>A0AAV7TYV8_PLEWA</name>
<dbReference type="GO" id="GO:0006700">
    <property type="term" value="P:C21-steroid hormone biosynthetic process"/>
    <property type="evidence" value="ECO:0007669"/>
    <property type="project" value="TreeGrafter"/>
</dbReference>
<dbReference type="GO" id="GO:0034650">
    <property type="term" value="P:cortisol metabolic process"/>
    <property type="evidence" value="ECO:0007669"/>
    <property type="project" value="TreeGrafter"/>
</dbReference>
<keyword evidence="11 20" id="KW-0560">Oxidoreductase</keyword>
<keyword evidence="18 20" id="KW-0753">Steroid metabolism</keyword>
<dbReference type="AlphaFoldDB" id="A0AAV7TYV8"/>
<evidence type="ECO:0000256" key="10">
    <source>
        <dbReference type="ARBA" id="ARBA00022946"/>
    </source>
</evidence>
<evidence type="ECO:0000256" key="17">
    <source>
        <dbReference type="ARBA" id="ARBA00023166"/>
    </source>
</evidence>
<dbReference type="PANTHER" id="PTHR24279:SF3">
    <property type="entry name" value="CHOLESTEROL SIDE-CHAIN CLEAVAGE ENZYME, MITOCHONDRIAL"/>
    <property type="match status" value="1"/>
</dbReference>
<dbReference type="Gene3D" id="1.10.630.10">
    <property type="entry name" value="Cytochrome P450"/>
    <property type="match status" value="1"/>
</dbReference>
<evidence type="ECO:0000256" key="14">
    <source>
        <dbReference type="ARBA" id="ARBA00023098"/>
    </source>
</evidence>
<comment type="catalytic activity">
    <reaction evidence="20">
        <text>6 reduced [adrenodoxin] + cholesterol + 3 O2 + 6 H(+) = 4-methylpentanal + pregnenolone + 6 oxidized [adrenodoxin] + 4 H2O</text>
        <dbReference type="Rhea" id="RHEA:35739"/>
        <dbReference type="Rhea" id="RHEA-COMP:9998"/>
        <dbReference type="Rhea" id="RHEA-COMP:9999"/>
        <dbReference type="ChEBI" id="CHEBI:15377"/>
        <dbReference type="ChEBI" id="CHEBI:15378"/>
        <dbReference type="ChEBI" id="CHEBI:15379"/>
        <dbReference type="ChEBI" id="CHEBI:16113"/>
        <dbReference type="ChEBI" id="CHEBI:16581"/>
        <dbReference type="ChEBI" id="CHEBI:17998"/>
        <dbReference type="ChEBI" id="CHEBI:33737"/>
        <dbReference type="ChEBI" id="CHEBI:33738"/>
        <dbReference type="EC" id="1.14.15.6"/>
    </reaction>
</comment>
<dbReference type="GO" id="GO:0005743">
    <property type="term" value="C:mitochondrial inner membrane"/>
    <property type="evidence" value="ECO:0007669"/>
    <property type="project" value="UniProtKB-SubCell"/>
</dbReference>
<dbReference type="Pfam" id="PF00067">
    <property type="entry name" value="p450"/>
    <property type="match status" value="1"/>
</dbReference>
<keyword evidence="7 20" id="KW-0349">Heme</keyword>
<evidence type="ECO:0000256" key="9">
    <source>
        <dbReference type="ARBA" id="ARBA00022792"/>
    </source>
</evidence>
<dbReference type="SUPFAM" id="SSF48264">
    <property type="entry name" value="Cytochrome P450"/>
    <property type="match status" value="1"/>
</dbReference>
<keyword evidence="6 20" id="KW-0153">Cholesterol metabolism</keyword>
<dbReference type="GO" id="GO:0071375">
    <property type="term" value="P:cellular response to peptide hormone stimulus"/>
    <property type="evidence" value="ECO:0007669"/>
    <property type="project" value="TreeGrafter"/>
</dbReference>
<evidence type="ECO:0000256" key="20">
    <source>
        <dbReference type="RuleBase" id="RU364077"/>
    </source>
</evidence>
<evidence type="ECO:0000256" key="16">
    <source>
        <dbReference type="ARBA" id="ARBA00023136"/>
    </source>
</evidence>
<keyword evidence="9" id="KW-0999">Mitochondrion inner membrane</keyword>
<keyword evidence="15 20" id="KW-0496">Mitochondrion</keyword>
<evidence type="ECO:0000256" key="19">
    <source>
        <dbReference type="ARBA" id="ARBA00023250"/>
    </source>
</evidence>
<evidence type="ECO:0000256" key="18">
    <source>
        <dbReference type="ARBA" id="ARBA00023221"/>
    </source>
</evidence>
<gene>
    <name evidence="21" type="ORF">NDU88_006569</name>
</gene>
<accession>A0AAV7TYV8</accession>
<comment type="caution">
    <text evidence="21">The sequence shown here is derived from an EMBL/GenBank/DDBJ whole genome shotgun (WGS) entry which is preliminary data.</text>
</comment>
<dbReference type="Proteomes" id="UP001066276">
    <property type="component" value="Chromosome 3_2"/>
</dbReference>
<evidence type="ECO:0000313" key="22">
    <source>
        <dbReference type="Proteomes" id="UP001066276"/>
    </source>
</evidence>
<dbReference type="InterPro" id="IPR001128">
    <property type="entry name" value="Cyt_P450"/>
</dbReference>
<keyword evidence="17 20" id="KW-1207">Sterol metabolism</keyword>
<comment type="similarity">
    <text evidence="3 20">Belongs to the cytochrome P450 family.</text>
</comment>
<keyword evidence="14 20" id="KW-0443">Lipid metabolism</keyword>
<evidence type="ECO:0000256" key="12">
    <source>
        <dbReference type="ARBA" id="ARBA00023004"/>
    </source>
</evidence>
<evidence type="ECO:0000256" key="11">
    <source>
        <dbReference type="ARBA" id="ARBA00023002"/>
    </source>
</evidence>
<dbReference type="GO" id="GO:0008386">
    <property type="term" value="F:cholesterol monooxygenase (side-chain-cleaving) activity"/>
    <property type="evidence" value="ECO:0007669"/>
    <property type="project" value="UniProtKB-EC"/>
</dbReference>
<comment type="function">
    <text evidence="20">A cytochrome P450 monooxygenase that catalyzes the side-chain hydroxylation and cleavage of cholesterol to pregnenolone, the precursor of most steroid hormones. Catalyzes three sequential oxidation reactions of cholesterol, namely the hydroxylation at C22 followed with the hydroxylation at C20 to yield 20R,22R-hydroxycholesterol that is further cleaved between C20 and C22 to yield the C21-steroid pregnenolone and 4-methylpentanal. Mechanistically, uses molecular oxygen inserting one oxygen atom into a substrate and reducing the second into a water molecule. Two electrons are provided by NADPH via a two-protein mitochondrial transfer system comprising flavoprotein FDXR (adrenodoxin/ferredoxin reductase) and nonheme iron-sulfur protein FDX1 or FDX2 (adrenodoxin/ferredoxin).</text>
</comment>
<proteinExistence type="inferred from homology"/>
<dbReference type="GO" id="GO:0008203">
    <property type="term" value="P:cholesterol metabolic process"/>
    <property type="evidence" value="ECO:0007669"/>
    <property type="project" value="UniProtKB-KW"/>
</dbReference>
<dbReference type="PRINTS" id="PR00385">
    <property type="entry name" value="P450"/>
</dbReference>
<keyword evidence="16 20" id="KW-0472">Membrane</keyword>
<dbReference type="EC" id="1.14.15.6" evidence="4 20"/>
<evidence type="ECO:0000256" key="8">
    <source>
        <dbReference type="ARBA" id="ARBA00022723"/>
    </source>
</evidence>
<evidence type="ECO:0000256" key="3">
    <source>
        <dbReference type="ARBA" id="ARBA00010617"/>
    </source>
</evidence>
<keyword evidence="8 20" id="KW-0479">Metal-binding</keyword>
<evidence type="ECO:0000256" key="4">
    <source>
        <dbReference type="ARBA" id="ARBA00012764"/>
    </source>
</evidence>
<protein>
    <recommendedName>
        <fullName evidence="5 20">Cholesterol side-chain cleavage enzyme, mitochondrial</fullName>
        <ecNumber evidence="4 20">1.14.15.6</ecNumber>
    </recommendedName>
    <alternativeName>
        <fullName evidence="20">Cholesterol desmolase</fullName>
    </alternativeName>
</protein>
<evidence type="ECO:0000256" key="15">
    <source>
        <dbReference type="ARBA" id="ARBA00023128"/>
    </source>
</evidence>
<dbReference type="InterPro" id="IPR050479">
    <property type="entry name" value="CYP11_CYP27_families"/>
</dbReference>
<dbReference type="GO" id="GO:0020037">
    <property type="term" value="F:heme binding"/>
    <property type="evidence" value="ECO:0007669"/>
    <property type="project" value="InterPro"/>
</dbReference>
<keyword evidence="13 20" id="KW-0503">Monooxygenase</keyword>
<evidence type="ECO:0000256" key="1">
    <source>
        <dbReference type="ARBA" id="ARBA00001971"/>
    </source>
</evidence>
<keyword evidence="10 20" id="KW-0809">Transit peptide</keyword>
<evidence type="ECO:0000313" key="21">
    <source>
        <dbReference type="EMBL" id="KAJ1181361.1"/>
    </source>
</evidence>
<organism evidence="21 22">
    <name type="scientific">Pleurodeles waltl</name>
    <name type="common">Iberian ribbed newt</name>
    <dbReference type="NCBI Taxonomy" id="8319"/>
    <lineage>
        <taxon>Eukaryota</taxon>
        <taxon>Metazoa</taxon>
        <taxon>Chordata</taxon>
        <taxon>Craniata</taxon>
        <taxon>Vertebrata</taxon>
        <taxon>Euteleostomi</taxon>
        <taxon>Amphibia</taxon>
        <taxon>Batrachia</taxon>
        <taxon>Caudata</taxon>
        <taxon>Salamandroidea</taxon>
        <taxon>Salamandridae</taxon>
        <taxon>Pleurodelinae</taxon>
        <taxon>Pleurodeles</taxon>
    </lineage>
</organism>
<keyword evidence="22" id="KW-1185">Reference proteome</keyword>
<evidence type="ECO:0000256" key="5">
    <source>
        <dbReference type="ARBA" id="ARBA00019844"/>
    </source>
</evidence>
<sequence length="229" mass="25121">MDLKLNQKNRNKYSGVLANLLLQDKLPIDDIKATVTELMAGGVDTTSMTLQWTMYELARCPLVQDKLRAEVLKAKTEAQGNMLKLLKSIPLVKAAIKETLRCVAIGRHPGVTQELIGPATVLRRVLALVTVVLTRSEGEAAIRGKRFFAALLWARGPGHDRALYYILAPLLQVGGAWMGAKERDHISAVRSARGCPARVQKELGACYGPMNFGAALEVEMGAQRFKDIQ</sequence>